<organism evidence="1 2">
    <name type="scientific">Paenibacillus cellulosilyticus</name>
    <dbReference type="NCBI Taxonomy" id="375489"/>
    <lineage>
        <taxon>Bacteria</taxon>
        <taxon>Bacillati</taxon>
        <taxon>Bacillota</taxon>
        <taxon>Bacilli</taxon>
        <taxon>Bacillales</taxon>
        <taxon>Paenibacillaceae</taxon>
        <taxon>Paenibacillus</taxon>
    </lineage>
</organism>
<gene>
    <name evidence="1" type="ORF">DFQ01_110106</name>
</gene>
<name>A0A2V2YTQ4_9BACL</name>
<sequence>MNREAQHKAAPVLTGRLCHLKEVKMKCGDDYRIQERVQGAGCFVQSVHLYEGRLIAVQDISLKEAADALQMSVSTLRRWCDQLEAAGYSFEQSVGGRRRLQAGDIGKLKELQLLQDKDKVPLEEACEMLVIRAVPNETVIDVSAFEQALLLFPKTLYWDGREAAYASLLKEWEQLKKRLGQTESLLEVQQR</sequence>
<protein>
    <submittedName>
        <fullName evidence="1">Uncharacterized protein</fullName>
    </submittedName>
</protein>
<comment type="caution">
    <text evidence="1">The sequence shown here is derived from an EMBL/GenBank/DDBJ whole genome shotgun (WGS) entry which is preliminary data.</text>
</comment>
<evidence type="ECO:0000313" key="1">
    <source>
        <dbReference type="EMBL" id="PWW01216.1"/>
    </source>
</evidence>
<accession>A0A2V2YTQ4</accession>
<evidence type="ECO:0000313" key="2">
    <source>
        <dbReference type="Proteomes" id="UP000246635"/>
    </source>
</evidence>
<dbReference type="EMBL" id="QGTQ01000010">
    <property type="protein sequence ID" value="PWW01216.1"/>
    <property type="molecule type" value="Genomic_DNA"/>
</dbReference>
<dbReference type="AlphaFoldDB" id="A0A2V2YTQ4"/>
<keyword evidence="2" id="KW-1185">Reference proteome</keyword>
<reference evidence="1 2" key="1">
    <citation type="submission" date="2018-05" db="EMBL/GenBank/DDBJ databases">
        <title>Genomic Encyclopedia of Type Strains, Phase III (KMG-III): the genomes of soil and plant-associated and newly described type strains.</title>
        <authorList>
            <person name="Whitman W."/>
        </authorList>
    </citation>
    <scope>NUCLEOTIDE SEQUENCE [LARGE SCALE GENOMIC DNA]</scope>
    <source>
        <strain evidence="1 2">CECT 5696</strain>
    </source>
</reference>
<dbReference type="Gene3D" id="1.10.1660.10">
    <property type="match status" value="1"/>
</dbReference>
<dbReference type="Proteomes" id="UP000246635">
    <property type="component" value="Unassembled WGS sequence"/>
</dbReference>
<proteinExistence type="predicted"/>